<feature type="chain" id="PRO_5045483339" description="Lysozyme inhibitor LprI N-terminal domain-containing protein" evidence="1">
    <location>
        <begin position="20"/>
        <end position="160"/>
    </location>
</feature>
<organism evidence="2 3">
    <name type="scientific">Motilimonas cestriensis</name>
    <dbReference type="NCBI Taxonomy" id="2742685"/>
    <lineage>
        <taxon>Bacteria</taxon>
        <taxon>Pseudomonadati</taxon>
        <taxon>Pseudomonadota</taxon>
        <taxon>Gammaproteobacteria</taxon>
        <taxon>Alteromonadales</taxon>
        <taxon>Alteromonadales genera incertae sedis</taxon>
        <taxon>Motilimonas</taxon>
    </lineage>
</organism>
<proteinExistence type="predicted"/>
<protein>
    <recommendedName>
        <fullName evidence="4">Lysozyme inhibitor LprI N-terminal domain-containing protein</fullName>
    </recommendedName>
</protein>
<reference evidence="2 3" key="1">
    <citation type="journal article" date="2022" name="Environ. Microbiol. Rep.">
        <title>Eco-phylogenetic analyses reveal divergent evolution of vitamin B12 metabolism in the marine bacterial family 'Psychromonadaceae'.</title>
        <authorList>
            <person name="Jin X."/>
            <person name="Yang Y."/>
            <person name="Cao H."/>
            <person name="Gao B."/>
            <person name="Zhao Z."/>
        </authorList>
    </citation>
    <scope>NUCLEOTIDE SEQUENCE [LARGE SCALE GENOMIC DNA]</scope>
    <source>
        <strain evidence="2 3">MKS20</strain>
    </source>
</reference>
<evidence type="ECO:0000256" key="1">
    <source>
        <dbReference type="SAM" id="SignalP"/>
    </source>
</evidence>
<accession>A0ABS8W6Z2</accession>
<dbReference type="EMBL" id="JAIMJA010000003">
    <property type="protein sequence ID" value="MCE2593862.1"/>
    <property type="molecule type" value="Genomic_DNA"/>
</dbReference>
<sequence length="160" mass="17301">MRNIMLAGVLTCVSMTSWAGVAETKAKRGADEVISQSANKMQQACGNTALTVTVNWDEFDSMLAANKAQLAEKKYQDAWVLNHAGERTSALLDSIAAICNDDADYQAEIAKLTAVVVMPKGDFADTKTDLALADTSLTVQSGHYMRRTASDFTARIKALY</sequence>
<keyword evidence="1" id="KW-0732">Signal</keyword>
<dbReference type="RefSeq" id="WP_233051454.1">
    <property type="nucleotide sequence ID" value="NZ_JAIMJA010000003.1"/>
</dbReference>
<comment type="caution">
    <text evidence="2">The sequence shown here is derived from an EMBL/GenBank/DDBJ whole genome shotgun (WGS) entry which is preliminary data.</text>
</comment>
<dbReference type="Proteomes" id="UP001201273">
    <property type="component" value="Unassembled WGS sequence"/>
</dbReference>
<evidence type="ECO:0000313" key="2">
    <source>
        <dbReference type="EMBL" id="MCE2593862.1"/>
    </source>
</evidence>
<keyword evidence="3" id="KW-1185">Reference proteome</keyword>
<evidence type="ECO:0008006" key="4">
    <source>
        <dbReference type="Google" id="ProtNLM"/>
    </source>
</evidence>
<feature type="signal peptide" evidence="1">
    <location>
        <begin position="1"/>
        <end position="19"/>
    </location>
</feature>
<evidence type="ECO:0000313" key="3">
    <source>
        <dbReference type="Proteomes" id="UP001201273"/>
    </source>
</evidence>
<gene>
    <name evidence="2" type="ORF">K6Y31_03430</name>
</gene>
<name>A0ABS8W6Z2_9GAMM</name>